<evidence type="ECO:0000259" key="1">
    <source>
        <dbReference type="Pfam" id="PF00534"/>
    </source>
</evidence>
<dbReference type="Proteomes" id="UP000286270">
    <property type="component" value="Unassembled WGS sequence"/>
</dbReference>
<feature type="domain" description="Glycosyl transferase family 1" evidence="1">
    <location>
        <begin position="182"/>
        <end position="347"/>
    </location>
</feature>
<comment type="caution">
    <text evidence="3">The sequence shown here is derived from an EMBL/GenBank/DDBJ whole genome shotgun (WGS) entry which is preliminary data.</text>
</comment>
<dbReference type="InterPro" id="IPR001296">
    <property type="entry name" value="Glyco_trans_1"/>
</dbReference>
<dbReference type="InterPro" id="IPR050194">
    <property type="entry name" value="Glycosyltransferase_grp1"/>
</dbReference>
<dbReference type="AlphaFoldDB" id="A0A412Y785"/>
<dbReference type="GO" id="GO:0016757">
    <property type="term" value="F:glycosyltransferase activity"/>
    <property type="evidence" value="ECO:0007669"/>
    <property type="project" value="InterPro"/>
</dbReference>
<feature type="domain" description="Glycosyltransferase subfamily 4-like N-terminal" evidence="2">
    <location>
        <begin position="6"/>
        <end position="140"/>
    </location>
</feature>
<dbReference type="CDD" id="cd03808">
    <property type="entry name" value="GT4_CapM-like"/>
    <property type="match status" value="1"/>
</dbReference>
<reference evidence="3 4" key="1">
    <citation type="submission" date="2018-08" db="EMBL/GenBank/DDBJ databases">
        <title>A genome reference for cultivated species of the human gut microbiota.</title>
        <authorList>
            <person name="Zou Y."/>
            <person name="Xue W."/>
            <person name="Luo G."/>
        </authorList>
    </citation>
    <scope>NUCLEOTIDE SEQUENCE [LARGE SCALE GENOMIC DNA]</scope>
    <source>
        <strain evidence="3 4">AF14-26</strain>
    </source>
</reference>
<evidence type="ECO:0000259" key="2">
    <source>
        <dbReference type="Pfam" id="PF13477"/>
    </source>
</evidence>
<accession>A0A412Y785</accession>
<dbReference type="Pfam" id="PF00534">
    <property type="entry name" value="Glycos_transf_1"/>
    <property type="match status" value="1"/>
</dbReference>
<protein>
    <submittedName>
        <fullName evidence="3">Glycosyltransferase family 1 protein</fullName>
    </submittedName>
</protein>
<dbReference type="InterPro" id="IPR028098">
    <property type="entry name" value="Glyco_trans_4-like_N"/>
</dbReference>
<evidence type="ECO:0000313" key="4">
    <source>
        <dbReference type="Proteomes" id="UP000286270"/>
    </source>
</evidence>
<name>A0A412Y785_BACFG</name>
<sequence>MDKKKALFVANYDHFHIRFHLHHIKHLEENGYEVSVVASGNDSYPPSITKYDLEFGRTPIDKRNIGYFKNFRKLLNTHYDLIYFSTPVIGAYGRLATIGKHQGRIIYAAHGYNFYEGNSKLKNFIFRTAEKLLCYSTDCTFTMNKEDYEAALKYKFPCKEIYNVDGVGIDTSVFKRSNPDEKTALRNKLGYADDLFIMIYPAELTERKNQVLLFEVMEKLVKRHSNVKLLLAGSGSMMDEYKNIVASKGLNGFVEFLGYRNDVQDLLRASDVLLASSINEGLPINMIEGLASGLPVVATAIRGQVDLIKEGENGFLFRLNDSNKAVSDLCRLIEDKNIYEAMATKAAESAKQYDAKNVVSQYDKIWGLK</sequence>
<proteinExistence type="predicted"/>
<dbReference type="PANTHER" id="PTHR45947">
    <property type="entry name" value="SULFOQUINOVOSYL TRANSFERASE SQD2"/>
    <property type="match status" value="1"/>
</dbReference>
<evidence type="ECO:0000313" key="3">
    <source>
        <dbReference type="EMBL" id="RGV53184.1"/>
    </source>
</evidence>
<dbReference type="RefSeq" id="WP_122142708.1">
    <property type="nucleotide sequence ID" value="NZ_JADNBK010000004.1"/>
</dbReference>
<keyword evidence="3" id="KW-0808">Transferase</keyword>
<dbReference type="Pfam" id="PF13477">
    <property type="entry name" value="Glyco_trans_4_2"/>
    <property type="match status" value="1"/>
</dbReference>
<dbReference type="EMBL" id="QRZH01000009">
    <property type="protein sequence ID" value="RGV53184.1"/>
    <property type="molecule type" value="Genomic_DNA"/>
</dbReference>
<dbReference type="PANTHER" id="PTHR45947:SF3">
    <property type="entry name" value="SULFOQUINOVOSYL TRANSFERASE SQD2"/>
    <property type="match status" value="1"/>
</dbReference>
<dbReference type="Gene3D" id="3.40.50.2000">
    <property type="entry name" value="Glycogen Phosphorylase B"/>
    <property type="match status" value="2"/>
</dbReference>
<dbReference type="SUPFAM" id="SSF53756">
    <property type="entry name" value="UDP-Glycosyltransferase/glycogen phosphorylase"/>
    <property type="match status" value="1"/>
</dbReference>
<gene>
    <name evidence="3" type="ORF">DWW08_12340</name>
</gene>
<organism evidence="3 4">
    <name type="scientific">Bacteroides fragilis</name>
    <dbReference type="NCBI Taxonomy" id="817"/>
    <lineage>
        <taxon>Bacteria</taxon>
        <taxon>Pseudomonadati</taxon>
        <taxon>Bacteroidota</taxon>
        <taxon>Bacteroidia</taxon>
        <taxon>Bacteroidales</taxon>
        <taxon>Bacteroidaceae</taxon>
        <taxon>Bacteroides</taxon>
    </lineage>
</organism>